<feature type="transmembrane region" description="Helical" evidence="6">
    <location>
        <begin position="257"/>
        <end position="274"/>
    </location>
</feature>
<organism evidence="9 10">
    <name type="scientific">Acidianus ambivalens</name>
    <name type="common">Desulfurolobus ambivalens</name>
    <dbReference type="NCBI Taxonomy" id="2283"/>
    <lineage>
        <taxon>Archaea</taxon>
        <taxon>Thermoproteota</taxon>
        <taxon>Thermoprotei</taxon>
        <taxon>Sulfolobales</taxon>
        <taxon>Sulfolobaceae</taxon>
        <taxon>Acidianus</taxon>
    </lineage>
</organism>
<dbReference type="KEGG" id="aamb:D1866_09340"/>
<evidence type="ECO:0000313" key="10">
    <source>
        <dbReference type="Proteomes" id="UP000426328"/>
    </source>
</evidence>
<feature type="transmembrane region" description="Helical" evidence="6">
    <location>
        <begin position="347"/>
        <end position="366"/>
    </location>
</feature>
<sequence length="442" mass="48777">MGNNTNSSISEIMDNLQKIPISTWLFLVISASYFFVEYDLFDLSYVLPAIISTFKIPSTLASLALTSTFIGGVIGELSGGYLSDNFGRKFMLIIGLVTYSMATILSALSVNILMLIITRFFVGWGTYVDFNSVVTYLAEMSPKRSRGKIISYSSSIGIALGALVVIVVSYLLAPIPNIGWRLVFILGGIVGITFAVLRKDLPESPRWLEKKGKLDEAKLTLEKLHINIQEPLIPSTYDNSHKSSFSNLKILVDKSHLKYFLIFLFSWIMFYSAFDGEGITVPTILTEHGYTLASTLRFFVVSGSVAFVFYIISALTAEKTQRKYLAAFLTGIFMAILGTLYNAILIYISLASLSSLGAFIFPYTYLLTVEHFPTEVRATAFAFTDGIAHLLLAFMPIIILTVSAKYGFFSTMLILAVMMIVGGILLLFTKATTGKALDETSK</sequence>
<protein>
    <submittedName>
        <fullName evidence="9">MFS transporter</fullName>
    </submittedName>
</protein>
<evidence type="ECO:0000256" key="1">
    <source>
        <dbReference type="ARBA" id="ARBA00004141"/>
    </source>
</evidence>
<dbReference type="InterPro" id="IPR036259">
    <property type="entry name" value="MFS_trans_sf"/>
</dbReference>
<dbReference type="PANTHER" id="PTHR23511">
    <property type="entry name" value="SYNAPTIC VESICLE GLYCOPROTEIN 2"/>
    <property type="match status" value="1"/>
</dbReference>
<dbReference type="AlphaFoldDB" id="A0A650CWF4"/>
<keyword evidence="5 6" id="KW-0472">Membrane</keyword>
<keyword evidence="2" id="KW-0813">Transport</keyword>
<dbReference type="Pfam" id="PF07690">
    <property type="entry name" value="MFS_1"/>
    <property type="match status" value="1"/>
</dbReference>
<keyword evidence="4 6" id="KW-1133">Transmembrane helix</keyword>
<evidence type="ECO:0000256" key="3">
    <source>
        <dbReference type="ARBA" id="ARBA00022692"/>
    </source>
</evidence>
<feature type="transmembrane region" description="Helical" evidence="6">
    <location>
        <begin position="378"/>
        <end position="400"/>
    </location>
</feature>
<dbReference type="CDD" id="cd17316">
    <property type="entry name" value="MFS_SV2_like"/>
    <property type="match status" value="1"/>
</dbReference>
<feature type="transmembrane region" description="Helical" evidence="6">
    <location>
        <begin position="149"/>
        <end position="172"/>
    </location>
</feature>
<dbReference type="RefSeq" id="WP_152939314.1">
    <property type="nucleotide sequence ID" value="NZ_CP045482.1"/>
</dbReference>
<evidence type="ECO:0000256" key="2">
    <source>
        <dbReference type="ARBA" id="ARBA00022448"/>
    </source>
</evidence>
<dbReference type="SUPFAM" id="SSF103473">
    <property type="entry name" value="MFS general substrate transporter"/>
    <property type="match status" value="1"/>
</dbReference>
<dbReference type="EMBL" id="WHYS01000001">
    <property type="protein sequence ID" value="MQL54334.1"/>
    <property type="molecule type" value="Genomic_DNA"/>
</dbReference>
<feature type="transmembrane region" description="Helical" evidence="6">
    <location>
        <begin position="19"/>
        <end position="36"/>
    </location>
</feature>
<dbReference type="PROSITE" id="PS50850">
    <property type="entry name" value="MFS"/>
    <property type="match status" value="1"/>
</dbReference>
<proteinExistence type="predicted"/>
<dbReference type="InterPro" id="IPR011701">
    <property type="entry name" value="MFS"/>
</dbReference>
<dbReference type="Gene3D" id="1.20.1250.20">
    <property type="entry name" value="MFS general substrate transporter like domains"/>
    <property type="match status" value="1"/>
</dbReference>
<feature type="transmembrane region" description="Helical" evidence="6">
    <location>
        <begin position="56"/>
        <end position="78"/>
    </location>
</feature>
<keyword evidence="10" id="KW-1185">Reference proteome</keyword>
<dbReference type="GO" id="GO:0022857">
    <property type="term" value="F:transmembrane transporter activity"/>
    <property type="evidence" value="ECO:0007669"/>
    <property type="project" value="InterPro"/>
</dbReference>
<dbReference type="InterPro" id="IPR020846">
    <property type="entry name" value="MFS_dom"/>
</dbReference>
<feature type="domain" description="Major facilitator superfamily (MFS) profile" evidence="7">
    <location>
        <begin position="25"/>
        <end position="434"/>
    </location>
</feature>
<dbReference type="GeneID" id="42779933"/>
<evidence type="ECO:0000256" key="4">
    <source>
        <dbReference type="ARBA" id="ARBA00022989"/>
    </source>
</evidence>
<feature type="transmembrane region" description="Helical" evidence="6">
    <location>
        <begin position="324"/>
        <end position="341"/>
    </location>
</feature>
<evidence type="ECO:0000256" key="6">
    <source>
        <dbReference type="SAM" id="Phobius"/>
    </source>
</evidence>
<name>A0A650CWF4_ACIAM</name>
<feature type="transmembrane region" description="Helical" evidence="6">
    <location>
        <begin position="178"/>
        <end position="197"/>
    </location>
</feature>
<accession>A0A650CWF4</accession>
<evidence type="ECO:0000313" key="8">
    <source>
        <dbReference type="EMBL" id="MQL54334.1"/>
    </source>
</evidence>
<feature type="transmembrane region" description="Helical" evidence="6">
    <location>
        <begin position="294"/>
        <end position="312"/>
    </location>
</feature>
<reference evidence="9 10" key="2">
    <citation type="submission" date="2019-10" db="EMBL/GenBank/DDBJ databases">
        <title>Genome Sequences from Six Type Strain Members of the Archaeal Family Sulfolobaceae: Acidianus ambivalens, Acidianus infernus, Metallosphaera prunae, Stygiolobus azoricus, Sulfolobus metallicus, and Sulfurisphaera ohwakuensis.</title>
        <authorList>
            <person name="Counts J.A."/>
            <person name="Kelly R.M."/>
        </authorList>
    </citation>
    <scope>NUCLEOTIDE SEQUENCE [LARGE SCALE GENOMIC DNA]</scope>
    <source>
        <strain evidence="9 10">LEI 10</strain>
    </source>
</reference>
<feature type="transmembrane region" description="Helical" evidence="6">
    <location>
        <begin position="90"/>
        <end position="110"/>
    </location>
</feature>
<feature type="transmembrane region" description="Helical" evidence="6">
    <location>
        <begin position="116"/>
        <end position="137"/>
    </location>
</feature>
<dbReference type="InterPro" id="IPR005829">
    <property type="entry name" value="Sugar_transporter_CS"/>
</dbReference>
<feature type="transmembrane region" description="Helical" evidence="6">
    <location>
        <begin position="406"/>
        <end position="428"/>
    </location>
</feature>
<reference evidence="8 11" key="1">
    <citation type="submission" date="2019-10" db="EMBL/GenBank/DDBJ databases">
        <title>Comparative genomics of sulfur disproportionating microorganisms.</title>
        <authorList>
            <person name="Ward L.M."/>
            <person name="Bertran E."/>
            <person name="Johnston D."/>
        </authorList>
    </citation>
    <scope>NUCLEOTIDE SEQUENCE [LARGE SCALE GENOMIC DNA]</scope>
    <source>
        <strain evidence="8 11">DSM 3772</strain>
    </source>
</reference>
<evidence type="ECO:0000256" key="5">
    <source>
        <dbReference type="ARBA" id="ARBA00023136"/>
    </source>
</evidence>
<evidence type="ECO:0000313" key="11">
    <source>
        <dbReference type="Proteomes" id="UP000474054"/>
    </source>
</evidence>
<dbReference type="PROSITE" id="PS00216">
    <property type="entry name" value="SUGAR_TRANSPORT_1"/>
    <property type="match status" value="1"/>
</dbReference>
<dbReference type="Proteomes" id="UP000426328">
    <property type="component" value="Chromosome"/>
</dbReference>
<evidence type="ECO:0000259" key="7">
    <source>
        <dbReference type="PROSITE" id="PS50850"/>
    </source>
</evidence>
<dbReference type="EMBL" id="CP045482">
    <property type="protein sequence ID" value="QGR22160.1"/>
    <property type="molecule type" value="Genomic_DNA"/>
</dbReference>
<gene>
    <name evidence="9" type="ORF">D1866_09340</name>
    <name evidence="8" type="ORF">GFB69_00780</name>
</gene>
<evidence type="ECO:0000313" key="9">
    <source>
        <dbReference type="EMBL" id="QGR22160.1"/>
    </source>
</evidence>
<dbReference type="Proteomes" id="UP000474054">
    <property type="component" value="Unassembled WGS sequence"/>
</dbReference>
<comment type="subcellular location">
    <subcellularLocation>
        <location evidence="1">Membrane</location>
        <topology evidence="1">Multi-pass membrane protein</topology>
    </subcellularLocation>
</comment>
<keyword evidence="3 6" id="KW-0812">Transmembrane</keyword>
<dbReference type="GO" id="GO:0016020">
    <property type="term" value="C:membrane"/>
    <property type="evidence" value="ECO:0007669"/>
    <property type="project" value="UniProtKB-SubCell"/>
</dbReference>